<organism evidence="1">
    <name type="scientific">marine sediment metagenome</name>
    <dbReference type="NCBI Taxonomy" id="412755"/>
    <lineage>
        <taxon>unclassified sequences</taxon>
        <taxon>metagenomes</taxon>
        <taxon>ecological metagenomes</taxon>
    </lineage>
</organism>
<comment type="caution">
    <text evidence="1">The sequence shown here is derived from an EMBL/GenBank/DDBJ whole genome shotgun (WGS) entry which is preliminary data.</text>
</comment>
<evidence type="ECO:0000313" key="1">
    <source>
        <dbReference type="EMBL" id="KKN75777.1"/>
    </source>
</evidence>
<proteinExistence type="predicted"/>
<accession>A0A0F9TLL2</accession>
<protein>
    <submittedName>
        <fullName evidence="1">Uncharacterized protein</fullName>
    </submittedName>
</protein>
<name>A0A0F9TLL2_9ZZZZ</name>
<reference evidence="1" key="1">
    <citation type="journal article" date="2015" name="Nature">
        <title>Complex archaea that bridge the gap between prokaryotes and eukaryotes.</title>
        <authorList>
            <person name="Spang A."/>
            <person name="Saw J.H."/>
            <person name="Jorgensen S.L."/>
            <person name="Zaremba-Niedzwiedzka K."/>
            <person name="Martijn J."/>
            <person name="Lind A.E."/>
            <person name="van Eijk R."/>
            <person name="Schleper C."/>
            <person name="Guy L."/>
            <person name="Ettema T.J."/>
        </authorList>
    </citation>
    <scope>NUCLEOTIDE SEQUENCE</scope>
</reference>
<gene>
    <name evidence="1" type="ORF">LCGC14_0376530</name>
</gene>
<sequence>MKPVTRWGAMWHSKNHLDDVTEHLLYKDRVPVLFTTRQQARDYIKKVYGYIGSRSDLRAEPHGWRLPRPVRVEVRAITGWNRKGIKEE</sequence>
<dbReference type="EMBL" id="LAZR01000303">
    <property type="protein sequence ID" value="KKN75777.1"/>
    <property type="molecule type" value="Genomic_DNA"/>
</dbReference>
<dbReference type="AlphaFoldDB" id="A0A0F9TLL2"/>